<dbReference type="Pfam" id="PF00196">
    <property type="entry name" value="GerE"/>
    <property type="match status" value="1"/>
</dbReference>
<dbReference type="CDD" id="cd06170">
    <property type="entry name" value="LuxR_C_like"/>
    <property type="match status" value="1"/>
</dbReference>
<evidence type="ECO:0000256" key="3">
    <source>
        <dbReference type="ARBA" id="ARBA00023163"/>
    </source>
</evidence>
<dbReference type="Pfam" id="PF25873">
    <property type="entry name" value="WHD_MalT"/>
    <property type="match status" value="1"/>
</dbReference>
<evidence type="ECO:0000256" key="2">
    <source>
        <dbReference type="ARBA" id="ARBA00023125"/>
    </source>
</evidence>
<gene>
    <name evidence="5" type="ORF">EDM59_27855</name>
</gene>
<dbReference type="AlphaFoldDB" id="A0A3M8CTX8"/>
<keyword evidence="3" id="KW-0804">Transcription</keyword>
<dbReference type="Proteomes" id="UP000269573">
    <property type="component" value="Unassembled WGS sequence"/>
</dbReference>
<name>A0A3M8CTX8_9BACL</name>
<dbReference type="Gene3D" id="1.10.10.10">
    <property type="entry name" value="Winged helix-like DNA-binding domain superfamily/Winged helix DNA-binding domain"/>
    <property type="match status" value="1"/>
</dbReference>
<dbReference type="Pfam" id="PF17874">
    <property type="entry name" value="TPR_MalT"/>
    <property type="match status" value="1"/>
</dbReference>
<dbReference type="SUPFAM" id="SSF46894">
    <property type="entry name" value="C-terminal effector domain of the bipartite response regulators"/>
    <property type="match status" value="1"/>
</dbReference>
<dbReference type="SUPFAM" id="SSF52540">
    <property type="entry name" value="P-loop containing nucleoside triphosphate hydrolases"/>
    <property type="match status" value="1"/>
</dbReference>
<sequence>MLRTKTTTPAIRPNNVARNQLLRQLEEGLTRKLTTLCAPAGYGKTTLLSQWAAQHPSRCAWLSLDEMDNDLIRFWKYVVATLSQSGFPELSERLEPLIGAISHTSIFTFIDSLLYELESTEQSVSLLLDDYHLITEEHIHASLSYFLDYLPFSIHVYIATRTSLPFATSKWTIRGQASHITLEQLRFTHTETARFYQDAHGLALSPKQIDQLAMSTEGWVAGLQLAAISLRNPFHQERFFNGFSGSHRDISEYLLHEVWLRLSPDVQSFLLSTCVLPRLDASICNRLTGQNNGQKMLASLLSQNIFLIPLDEYQTWYRYHHLFGEFLLAQLQEMHPQKAIELHRIASECFAERQLFDEAIDHALAASHFSFAAVLLEQHFPQMIQRGELSTLLRWLNSFPDKSAMLSPSLRMLAAFIQILCGQAELAQGDFAELEAECAAMEDSFEKQQLLSSLFFVRSNLAFALGHFEMLLAESDILYQNLPESPLFFSFNYNTTEPFIRRTSLGLKGVLSAQTEFVGKMFIGKLTEHGWQDSLFNMYVVQALAEGYYEWNRLDESHALLEQVEPIARRHQIPGLLVPCLLTKAKIAFASGSVPHARKRVEEALDAIITWGEEYWLNPLHAFLAKLDLAEGHIEQAQMRIAKIPASFWDKPVIQRELELLTYVRLLLASQQGAEALRILDTLKLASKREGLLASQVEIAVLQALANQQRGSLDEAFVYLQEALFIGEANGYVRSFLDDGEALYLLLSSSKSRNKKQVLHQSVSEAYVQQLLELMTTKSSSKRKTDHPSPLLEPLTGKEMILLSMLSQGASNKEIAEALGNTVGTVKVYLHRIYGKLGVNNRTQALLKAQEFSLVEADSI</sequence>
<evidence type="ECO:0000259" key="4">
    <source>
        <dbReference type="PROSITE" id="PS50043"/>
    </source>
</evidence>
<dbReference type="EMBL" id="RHHU01000021">
    <property type="protein sequence ID" value="RNB79174.1"/>
    <property type="molecule type" value="Genomic_DNA"/>
</dbReference>
<dbReference type="SUPFAM" id="SSF48452">
    <property type="entry name" value="TPR-like"/>
    <property type="match status" value="1"/>
</dbReference>
<dbReference type="InterPro" id="IPR000792">
    <property type="entry name" value="Tscrpt_reg_LuxR_C"/>
</dbReference>
<dbReference type="InterPro" id="IPR036388">
    <property type="entry name" value="WH-like_DNA-bd_sf"/>
</dbReference>
<dbReference type="InterPro" id="IPR027417">
    <property type="entry name" value="P-loop_NTPase"/>
</dbReference>
<evidence type="ECO:0000313" key="5">
    <source>
        <dbReference type="EMBL" id="RNB79174.1"/>
    </source>
</evidence>
<dbReference type="InterPro" id="IPR016032">
    <property type="entry name" value="Sig_transdc_resp-reg_C-effctor"/>
</dbReference>
<organism evidence="5 6">
    <name type="scientific">Brevibacillus nitrificans</name>
    <dbReference type="NCBI Taxonomy" id="651560"/>
    <lineage>
        <taxon>Bacteria</taxon>
        <taxon>Bacillati</taxon>
        <taxon>Bacillota</taxon>
        <taxon>Bacilli</taxon>
        <taxon>Bacillales</taxon>
        <taxon>Paenibacillaceae</taxon>
        <taxon>Brevibacillus</taxon>
    </lineage>
</organism>
<comment type="caution">
    <text evidence="5">The sequence shown here is derived from an EMBL/GenBank/DDBJ whole genome shotgun (WGS) entry which is preliminary data.</text>
</comment>
<dbReference type="PRINTS" id="PR00038">
    <property type="entry name" value="HTHLUXR"/>
</dbReference>
<dbReference type="InterPro" id="IPR059106">
    <property type="entry name" value="WHD_MalT"/>
</dbReference>
<dbReference type="InterPro" id="IPR041617">
    <property type="entry name" value="TPR_MalT"/>
</dbReference>
<dbReference type="PROSITE" id="PS50043">
    <property type="entry name" value="HTH_LUXR_2"/>
    <property type="match status" value="1"/>
</dbReference>
<accession>A0A3M8CTX8</accession>
<keyword evidence="6" id="KW-1185">Reference proteome</keyword>
<evidence type="ECO:0000313" key="6">
    <source>
        <dbReference type="Proteomes" id="UP000269573"/>
    </source>
</evidence>
<dbReference type="Gene3D" id="1.25.40.10">
    <property type="entry name" value="Tetratricopeptide repeat domain"/>
    <property type="match status" value="1"/>
</dbReference>
<evidence type="ECO:0000256" key="1">
    <source>
        <dbReference type="ARBA" id="ARBA00023015"/>
    </source>
</evidence>
<dbReference type="SMART" id="SM00421">
    <property type="entry name" value="HTH_LUXR"/>
    <property type="match status" value="1"/>
</dbReference>
<reference evidence="5 6" key="1">
    <citation type="submission" date="2018-10" db="EMBL/GenBank/DDBJ databases">
        <title>Phylogenomics of Brevibacillus.</title>
        <authorList>
            <person name="Dunlap C."/>
        </authorList>
    </citation>
    <scope>NUCLEOTIDE SEQUENCE [LARGE SCALE GENOMIC DNA]</scope>
    <source>
        <strain evidence="5 6">JCM 15774</strain>
    </source>
</reference>
<protein>
    <submittedName>
        <fullName evidence="5">Transcriptional regulator</fullName>
    </submittedName>
</protein>
<dbReference type="PANTHER" id="PTHR44688">
    <property type="entry name" value="DNA-BINDING TRANSCRIPTIONAL ACTIVATOR DEVR_DOSR"/>
    <property type="match status" value="1"/>
</dbReference>
<dbReference type="PANTHER" id="PTHR44688:SF16">
    <property type="entry name" value="DNA-BINDING TRANSCRIPTIONAL ACTIVATOR DEVR_DOSR"/>
    <property type="match status" value="1"/>
</dbReference>
<keyword evidence="2" id="KW-0238">DNA-binding</keyword>
<proteinExistence type="predicted"/>
<dbReference type="GO" id="GO:0006355">
    <property type="term" value="P:regulation of DNA-templated transcription"/>
    <property type="evidence" value="ECO:0007669"/>
    <property type="project" value="InterPro"/>
</dbReference>
<dbReference type="Gene3D" id="3.40.50.300">
    <property type="entry name" value="P-loop containing nucleotide triphosphate hydrolases"/>
    <property type="match status" value="1"/>
</dbReference>
<dbReference type="GO" id="GO:0003677">
    <property type="term" value="F:DNA binding"/>
    <property type="evidence" value="ECO:0007669"/>
    <property type="project" value="UniProtKB-KW"/>
</dbReference>
<keyword evidence="1" id="KW-0805">Transcription regulation</keyword>
<dbReference type="InterPro" id="IPR011990">
    <property type="entry name" value="TPR-like_helical_dom_sf"/>
</dbReference>
<feature type="domain" description="HTH luxR-type" evidence="4">
    <location>
        <begin position="788"/>
        <end position="853"/>
    </location>
</feature>